<evidence type="ECO:0000313" key="7">
    <source>
        <dbReference type="Proteomes" id="UP000321621"/>
    </source>
</evidence>
<dbReference type="InterPro" id="IPR036890">
    <property type="entry name" value="HATPase_C_sf"/>
</dbReference>
<dbReference type="RefSeq" id="WP_119646138.1">
    <property type="nucleotide sequence ID" value="NZ_QXFI01000011.1"/>
</dbReference>
<dbReference type="Proteomes" id="UP000266691">
    <property type="component" value="Unassembled WGS sequence"/>
</dbReference>
<evidence type="ECO:0000313" key="5">
    <source>
        <dbReference type="EMBL" id="TXJ99057.1"/>
    </source>
</evidence>
<dbReference type="PANTHER" id="PTHR34220">
    <property type="entry name" value="SENSOR HISTIDINE KINASE YPDA"/>
    <property type="match status" value="1"/>
</dbReference>
<sequence>MKQSITIFLFGILHLTITSQQIPLDSIVKLMENYGEPDTAYVDMRLDYMKNKIFLTPTDTTWLAYGEETLKMAEDLDYPRGMAMAHERIGVVYQHLLSNPYKAIDNYQKSLLLIEQNDHFKFLETSVVGNIANIYQEQGELKKALTYYKKIPLSSEHRVLASAQIGSVYSDLGVQDSAVYYYRKAIEWSEEDKNPLFEAYSRTNMSLILYRLEQHKEALENIEKSLSLIDQYGLEFVRSTAYANAGMVYLGNRDIDKAEFYAQKALGLKESLDNLFTQKTIWGTLTDVYEYKKDYENAFYAHKKYTTLNDSIESEDRILEISRKEIQYEADKKQTLAQAEIQRQKTIKNASFLGGGGLLLATFGGLFLYKRRRDALYQKEKAEFQAKVADTELKALRAQMNPHFIFNSLNSINSFIMKNDREAASDYLKKFATLVRKTLENSEKKEIPLKDDLDLLNTYFEIEGKRLPNKFDHVFHIDGSIELDNTLVPPLILQPFIENSIWHGMANKESKGTIIIEVKKKGDSLLYIVDDNGIGRKPEARTAVHKSMGMQIATNRIEIINATEQSKGNIHIFDKEEGLRVEVELPLTLAF</sequence>
<feature type="repeat" description="TPR" evidence="1">
    <location>
        <begin position="239"/>
        <end position="272"/>
    </location>
</feature>
<keyword evidence="1" id="KW-0802">TPR repeat</keyword>
<keyword evidence="2" id="KW-0812">Transmembrane</keyword>
<feature type="domain" description="Signal transduction histidine kinase internal region" evidence="3">
    <location>
        <begin position="391"/>
        <end position="471"/>
    </location>
</feature>
<protein>
    <submittedName>
        <fullName evidence="5">Tetratricopeptide repeat protein</fullName>
    </submittedName>
</protein>
<evidence type="ECO:0000313" key="6">
    <source>
        <dbReference type="Proteomes" id="UP000266691"/>
    </source>
</evidence>
<dbReference type="GO" id="GO:0000155">
    <property type="term" value="F:phosphorelay sensor kinase activity"/>
    <property type="evidence" value="ECO:0007669"/>
    <property type="project" value="InterPro"/>
</dbReference>
<dbReference type="InterPro" id="IPR019734">
    <property type="entry name" value="TPR_rpt"/>
</dbReference>
<dbReference type="Gene3D" id="1.25.40.10">
    <property type="entry name" value="Tetratricopeptide repeat domain"/>
    <property type="match status" value="2"/>
</dbReference>
<keyword evidence="2" id="KW-1133">Transmembrane helix</keyword>
<keyword evidence="2" id="KW-0472">Membrane</keyword>
<dbReference type="Pfam" id="PF13181">
    <property type="entry name" value="TPR_8"/>
    <property type="match status" value="2"/>
</dbReference>
<dbReference type="Proteomes" id="UP000321621">
    <property type="component" value="Unassembled WGS sequence"/>
</dbReference>
<dbReference type="InterPro" id="IPR010559">
    <property type="entry name" value="Sig_transdc_His_kin_internal"/>
</dbReference>
<dbReference type="Gene3D" id="3.30.565.10">
    <property type="entry name" value="Histidine kinase-like ATPase, C-terminal domain"/>
    <property type="match status" value="1"/>
</dbReference>
<dbReference type="GO" id="GO:0016020">
    <property type="term" value="C:membrane"/>
    <property type="evidence" value="ECO:0007669"/>
    <property type="project" value="InterPro"/>
</dbReference>
<reference evidence="4 6" key="1">
    <citation type="submission" date="2018-08" db="EMBL/GenBank/DDBJ databases">
        <title>Proposal of Muricauda 72 sp.nov. and Muricauda NH166 sp.nov., isolated from seawater.</title>
        <authorList>
            <person name="Cheng H."/>
            <person name="Wu Y.-H."/>
            <person name="Guo L.-L."/>
            <person name="Xu X.-W."/>
        </authorList>
    </citation>
    <scope>NUCLEOTIDE SEQUENCE [LARGE SCALE GENOMIC DNA]</scope>
    <source>
        <strain evidence="4 6">72</strain>
    </source>
</reference>
<evidence type="ECO:0000256" key="2">
    <source>
        <dbReference type="SAM" id="Phobius"/>
    </source>
</evidence>
<feature type="transmembrane region" description="Helical" evidence="2">
    <location>
        <begin position="350"/>
        <end position="369"/>
    </location>
</feature>
<dbReference type="Pfam" id="PF13424">
    <property type="entry name" value="TPR_12"/>
    <property type="match status" value="1"/>
</dbReference>
<dbReference type="AlphaFoldDB" id="A0A3A1NK98"/>
<evidence type="ECO:0000259" key="3">
    <source>
        <dbReference type="Pfam" id="PF06580"/>
    </source>
</evidence>
<accession>A0A3A1NK98</accession>
<keyword evidence="7" id="KW-1185">Reference proteome</keyword>
<dbReference type="SUPFAM" id="SSF48452">
    <property type="entry name" value="TPR-like"/>
    <property type="match status" value="2"/>
</dbReference>
<gene>
    <name evidence="4" type="ORF">D2V05_03330</name>
    <name evidence="5" type="ORF">FQ017_03315</name>
</gene>
<dbReference type="Pfam" id="PF06580">
    <property type="entry name" value="His_kinase"/>
    <property type="match status" value="1"/>
</dbReference>
<name>A0A3A1NK98_9FLAO</name>
<dbReference type="SMART" id="SM00028">
    <property type="entry name" value="TPR"/>
    <property type="match status" value="5"/>
</dbReference>
<reference evidence="5 7" key="2">
    <citation type="submission" date="2019-07" db="EMBL/GenBank/DDBJ databases">
        <title>Draft genome of two Muricauda strains isolated from deep sea.</title>
        <authorList>
            <person name="Sun C."/>
        </authorList>
    </citation>
    <scope>NUCLEOTIDE SEQUENCE [LARGE SCALE GENOMIC DNA]</scope>
    <source>
        <strain evidence="5 7">72</strain>
    </source>
</reference>
<evidence type="ECO:0000256" key="1">
    <source>
        <dbReference type="PROSITE-ProRule" id="PRU00339"/>
    </source>
</evidence>
<dbReference type="SUPFAM" id="SSF55874">
    <property type="entry name" value="ATPase domain of HSP90 chaperone/DNA topoisomerase II/histidine kinase"/>
    <property type="match status" value="1"/>
</dbReference>
<dbReference type="EMBL" id="QXFI01000011">
    <property type="protein sequence ID" value="RIV46396.1"/>
    <property type="molecule type" value="Genomic_DNA"/>
</dbReference>
<feature type="repeat" description="TPR" evidence="1">
    <location>
        <begin position="159"/>
        <end position="192"/>
    </location>
</feature>
<organism evidence="4 6">
    <name type="scientific">Flagellimonas pelagia</name>
    <dbReference type="NCBI Taxonomy" id="2306998"/>
    <lineage>
        <taxon>Bacteria</taxon>
        <taxon>Pseudomonadati</taxon>
        <taxon>Bacteroidota</taxon>
        <taxon>Flavobacteriia</taxon>
        <taxon>Flavobacteriales</taxon>
        <taxon>Flavobacteriaceae</taxon>
        <taxon>Flagellimonas</taxon>
    </lineage>
</organism>
<evidence type="ECO:0000313" key="4">
    <source>
        <dbReference type="EMBL" id="RIV46396.1"/>
    </source>
</evidence>
<dbReference type="OrthoDB" id="6190788at2"/>
<dbReference type="PANTHER" id="PTHR34220:SF7">
    <property type="entry name" value="SENSOR HISTIDINE KINASE YPDA"/>
    <property type="match status" value="1"/>
</dbReference>
<dbReference type="PROSITE" id="PS50005">
    <property type="entry name" value="TPR"/>
    <property type="match status" value="2"/>
</dbReference>
<dbReference type="InterPro" id="IPR011990">
    <property type="entry name" value="TPR-like_helical_dom_sf"/>
</dbReference>
<dbReference type="EMBL" id="VNWK01000011">
    <property type="protein sequence ID" value="TXJ99057.1"/>
    <property type="molecule type" value="Genomic_DNA"/>
</dbReference>
<proteinExistence type="predicted"/>
<comment type="caution">
    <text evidence="4">The sequence shown here is derived from an EMBL/GenBank/DDBJ whole genome shotgun (WGS) entry which is preliminary data.</text>
</comment>
<dbReference type="InterPro" id="IPR050640">
    <property type="entry name" value="Bact_2-comp_sensor_kinase"/>
</dbReference>